<evidence type="ECO:0000313" key="2">
    <source>
        <dbReference type="Proteomes" id="UP000295132"/>
    </source>
</evidence>
<accession>A0A4R5VHX4</accession>
<proteinExistence type="predicted"/>
<sequence>MLWLNPPKKWSVIDYAEALYHEFIHNTLFLDDMVNSIFPNPADCYLPEALTTSTILKKKRPIDRSFHAANVSIGIMHLYYMLGDKKKSRMYKEELSKTMSELNERKQFFGERGIEILNEMNKFIKLYDFENITESLNN</sequence>
<dbReference type="AlphaFoldDB" id="A0A4R5VHX4"/>
<evidence type="ECO:0000313" key="1">
    <source>
        <dbReference type="EMBL" id="TDK54756.1"/>
    </source>
</evidence>
<comment type="caution">
    <text evidence="1">The sequence shown here is derived from an EMBL/GenBank/DDBJ whole genome shotgun (WGS) entry which is preliminary data.</text>
</comment>
<reference evidence="1 2" key="1">
    <citation type="submission" date="2019-03" db="EMBL/GenBank/DDBJ databases">
        <title>Bacillus niacini sp. nov. a Nicotinate-Metabolizing Mesophile Isolated from Soil.</title>
        <authorList>
            <person name="Zhang G."/>
        </authorList>
    </citation>
    <scope>NUCLEOTIDE SEQUENCE [LARGE SCALE GENOMIC DNA]</scope>
    <source>
        <strain evidence="1 2">WN066</strain>
    </source>
</reference>
<protein>
    <submittedName>
        <fullName evidence="1">Uncharacterized protein</fullName>
    </submittedName>
</protein>
<name>A0A4R5VHX4_9BACI</name>
<organism evidence="1 2">
    <name type="scientific">Bacillus salipaludis</name>
    <dbReference type="NCBI Taxonomy" id="2547811"/>
    <lineage>
        <taxon>Bacteria</taxon>
        <taxon>Bacillati</taxon>
        <taxon>Bacillota</taxon>
        <taxon>Bacilli</taxon>
        <taxon>Bacillales</taxon>
        <taxon>Bacillaceae</taxon>
        <taxon>Bacillus</taxon>
    </lineage>
</organism>
<dbReference type="Proteomes" id="UP000295132">
    <property type="component" value="Unassembled WGS sequence"/>
</dbReference>
<gene>
    <name evidence="1" type="ORF">E2K98_28820</name>
</gene>
<dbReference type="EMBL" id="SMYO01000038">
    <property type="protein sequence ID" value="TDK54756.1"/>
    <property type="molecule type" value="Genomic_DNA"/>
</dbReference>